<dbReference type="Proteomes" id="UP001221757">
    <property type="component" value="Unassembled WGS sequence"/>
</dbReference>
<comment type="caution">
    <text evidence="1">The sequence shown here is derived from an EMBL/GenBank/DDBJ whole genome shotgun (WGS) entry which is preliminary data.</text>
</comment>
<sequence length="78" mass="9270">MPPIFNLLHPAQMACCRSCKSARYCDETCRRLDYECHYTSCMDFLALVDYDRKGPHPGRYLFPEWFKTWDQSKGSRKP</sequence>
<name>A0AAD7GNE6_MYCRO</name>
<gene>
    <name evidence="1" type="ORF">B0H17DRAFT_1042930</name>
</gene>
<dbReference type="SUPFAM" id="SSF144232">
    <property type="entry name" value="HIT/MYND zinc finger-like"/>
    <property type="match status" value="1"/>
</dbReference>
<proteinExistence type="predicted"/>
<organism evidence="1 2">
    <name type="scientific">Mycena rosella</name>
    <name type="common">Pink bonnet</name>
    <name type="synonym">Agaricus rosellus</name>
    <dbReference type="NCBI Taxonomy" id="1033263"/>
    <lineage>
        <taxon>Eukaryota</taxon>
        <taxon>Fungi</taxon>
        <taxon>Dikarya</taxon>
        <taxon>Basidiomycota</taxon>
        <taxon>Agaricomycotina</taxon>
        <taxon>Agaricomycetes</taxon>
        <taxon>Agaricomycetidae</taxon>
        <taxon>Agaricales</taxon>
        <taxon>Marasmiineae</taxon>
        <taxon>Mycenaceae</taxon>
        <taxon>Mycena</taxon>
    </lineage>
</organism>
<dbReference type="AlphaFoldDB" id="A0AAD7GNE6"/>
<accession>A0AAD7GNE6</accession>
<evidence type="ECO:0008006" key="3">
    <source>
        <dbReference type="Google" id="ProtNLM"/>
    </source>
</evidence>
<reference evidence="1" key="1">
    <citation type="submission" date="2023-03" db="EMBL/GenBank/DDBJ databases">
        <title>Massive genome expansion in bonnet fungi (Mycena s.s.) driven by repeated elements and novel gene families across ecological guilds.</title>
        <authorList>
            <consortium name="Lawrence Berkeley National Laboratory"/>
            <person name="Harder C.B."/>
            <person name="Miyauchi S."/>
            <person name="Viragh M."/>
            <person name="Kuo A."/>
            <person name="Thoen E."/>
            <person name="Andreopoulos B."/>
            <person name="Lu D."/>
            <person name="Skrede I."/>
            <person name="Drula E."/>
            <person name="Henrissat B."/>
            <person name="Morin E."/>
            <person name="Kohler A."/>
            <person name="Barry K."/>
            <person name="LaButti K."/>
            <person name="Morin E."/>
            <person name="Salamov A."/>
            <person name="Lipzen A."/>
            <person name="Mereny Z."/>
            <person name="Hegedus B."/>
            <person name="Baldrian P."/>
            <person name="Stursova M."/>
            <person name="Weitz H."/>
            <person name="Taylor A."/>
            <person name="Grigoriev I.V."/>
            <person name="Nagy L.G."/>
            <person name="Martin F."/>
            <person name="Kauserud H."/>
        </authorList>
    </citation>
    <scope>NUCLEOTIDE SEQUENCE</scope>
    <source>
        <strain evidence="1">CBHHK067</strain>
    </source>
</reference>
<dbReference type="EMBL" id="JARKIE010000014">
    <property type="protein sequence ID" value="KAJ7702748.1"/>
    <property type="molecule type" value="Genomic_DNA"/>
</dbReference>
<evidence type="ECO:0000313" key="2">
    <source>
        <dbReference type="Proteomes" id="UP001221757"/>
    </source>
</evidence>
<keyword evidence="2" id="KW-1185">Reference proteome</keyword>
<protein>
    <recommendedName>
        <fullName evidence="3">Suppressor of anucleate metulae protein B</fullName>
    </recommendedName>
</protein>
<evidence type="ECO:0000313" key="1">
    <source>
        <dbReference type="EMBL" id="KAJ7702748.1"/>
    </source>
</evidence>